<dbReference type="SUPFAM" id="SSF51445">
    <property type="entry name" value="(Trans)glycosidases"/>
    <property type="match status" value="1"/>
</dbReference>
<feature type="chain" id="PRO_5046722742" evidence="2">
    <location>
        <begin position="20"/>
        <end position="819"/>
    </location>
</feature>
<organism evidence="6 7">
    <name type="scientific">Sphingomonas abietis</name>
    <dbReference type="NCBI Taxonomy" id="3012344"/>
    <lineage>
        <taxon>Bacteria</taxon>
        <taxon>Pseudomonadati</taxon>
        <taxon>Pseudomonadota</taxon>
        <taxon>Alphaproteobacteria</taxon>
        <taxon>Sphingomonadales</taxon>
        <taxon>Sphingomonadaceae</taxon>
        <taxon>Sphingomonas</taxon>
    </lineage>
</organism>
<dbReference type="InterPro" id="IPR051915">
    <property type="entry name" value="Cellulose_Degrad_GH3"/>
</dbReference>
<dbReference type="InterPro" id="IPR002772">
    <property type="entry name" value="Glyco_hydro_3_C"/>
</dbReference>
<sequence>MRALVTVSLAALAAASVSAAPAPALPAPALPADATAHPALWPAAHSVGLVDAKTEALVTALMAKMSLREKVGQMIQGDIASVKPEDLRDYPLGSVLGGGNSPPLSGNDRGPVGDWVKTAEAFRQVSIEKRPGHVPIPTIFGMDSVHGNSNVFGATVFPHNIGLGAMRDPALMEKIGAVTAAESAAAGFDWAFGPTVTVPQDDRWGRAYEGYSERPDITKLYAAAMVRGLQGAPGTTRIQNGKVAASIKHFLADGGTHDGIDQGDARIDEQTMIDTHAPGYITGIDAGAMTVMVSFSSWNGVKNHGNRSLLTDVLKGRLGFQGFVVSDWNAQGQVPGCTNGDCPVAFNAGLDMAMVPSDWKALFDNTLKEAQDGTIPIGRIDDAVRRILRVKAKLGLFDPARPYEAMNVLGSPAHRAVARQAVAESLVLLKNNGGLLPIKPGQKVLVTGSHADDIGLQSGGWTLSWQGTGNTNADFPGATTIWGGLKSAIEKAGGTATLSTDGKVTGGKPDVAVVVFGEQPYAEMVGDISTLEFQPGDKQALAELKALKAQGIPVVSVFISGRALWVNPELNQSDAFVAAFLPGTEGEGIADVLVAKKDGTPNADFRGRLSFSWPKTAAQFANNVGQQGYDPLFAYGYGLTYASHVTVPKFSEVAGIDASLANISTYYVPGKVLAPWKLSSDGAVTVRNVDGAGRQEGAREYAFTGAGHVRVTGPTVDLNRQTNAQLSLRIDYRVDAAPAGKVMLGIGEAGTLDATKAFTAGAPGQWTSIKIPLSCFKAAGADVAKVSEPFLLDSDGAFTVSIVGIKLDADPSGSACPAS</sequence>
<keyword evidence="1 6" id="KW-0378">Hydrolase</keyword>
<proteinExistence type="predicted"/>
<name>A0ABY7NNR8_9SPHN</name>
<feature type="signal peptide" evidence="2">
    <location>
        <begin position="1"/>
        <end position="19"/>
    </location>
</feature>
<dbReference type="InterPro" id="IPR036881">
    <property type="entry name" value="Glyco_hydro_3_C_sf"/>
</dbReference>
<dbReference type="RefSeq" id="WP_270077803.1">
    <property type="nucleotide sequence ID" value="NZ_CP115174.1"/>
</dbReference>
<dbReference type="PANTHER" id="PTHR30620:SF77">
    <property type="entry name" value="LYSOSOMAL BETA GLUCOSIDASE-LIKE"/>
    <property type="match status" value="1"/>
</dbReference>
<gene>
    <name evidence="6" type="ORF">PBT88_03240</name>
</gene>
<evidence type="ECO:0000313" key="6">
    <source>
        <dbReference type="EMBL" id="WBO23168.1"/>
    </source>
</evidence>
<dbReference type="InterPro" id="IPR017853">
    <property type="entry name" value="GH"/>
</dbReference>
<dbReference type="GO" id="GO:0016787">
    <property type="term" value="F:hydrolase activity"/>
    <property type="evidence" value="ECO:0007669"/>
    <property type="project" value="UniProtKB-KW"/>
</dbReference>
<keyword evidence="7" id="KW-1185">Reference proteome</keyword>
<accession>A0ABY7NNR8</accession>
<dbReference type="Gene3D" id="3.40.50.1700">
    <property type="entry name" value="Glycoside hydrolase family 3 C-terminal domain"/>
    <property type="match status" value="1"/>
</dbReference>
<evidence type="ECO:0000256" key="1">
    <source>
        <dbReference type="ARBA" id="ARBA00022801"/>
    </source>
</evidence>
<dbReference type="Proteomes" id="UP001210865">
    <property type="component" value="Chromosome"/>
</dbReference>
<feature type="domain" description="ExoP galactose-binding-like" evidence="5">
    <location>
        <begin position="678"/>
        <end position="807"/>
    </location>
</feature>
<feature type="domain" description="Glycoside hydrolase family 3 C-terminal" evidence="4">
    <location>
        <begin position="426"/>
        <end position="641"/>
    </location>
</feature>
<evidence type="ECO:0000259" key="5">
    <source>
        <dbReference type="Pfam" id="PF18559"/>
    </source>
</evidence>
<evidence type="ECO:0000256" key="2">
    <source>
        <dbReference type="SAM" id="SignalP"/>
    </source>
</evidence>
<dbReference type="Pfam" id="PF01915">
    <property type="entry name" value="Glyco_hydro_3_C"/>
    <property type="match status" value="1"/>
</dbReference>
<dbReference type="PRINTS" id="PR00133">
    <property type="entry name" value="GLHYDRLASE3"/>
</dbReference>
<dbReference type="Pfam" id="PF18559">
    <property type="entry name" value="Exop_C"/>
    <property type="match status" value="1"/>
</dbReference>
<dbReference type="Gene3D" id="2.60.120.430">
    <property type="entry name" value="Galactose-binding lectin"/>
    <property type="match status" value="1"/>
</dbReference>
<reference evidence="6 7" key="1">
    <citation type="submission" date="2022-12" db="EMBL/GenBank/DDBJ databases">
        <title>Sphingomonas abieness sp. nov., an endophytic bacterium isolated from Abies koreana.</title>
        <authorList>
            <person name="Jiang L."/>
            <person name="Lee J."/>
        </authorList>
    </citation>
    <scope>NUCLEOTIDE SEQUENCE [LARGE SCALE GENOMIC DNA]</scope>
    <source>
        <strain evidence="7">PAMB 00755</strain>
    </source>
</reference>
<evidence type="ECO:0000259" key="3">
    <source>
        <dbReference type="Pfam" id="PF00933"/>
    </source>
</evidence>
<keyword evidence="2" id="KW-0732">Signal</keyword>
<protein>
    <submittedName>
        <fullName evidence="6">Glycoside hydrolase</fullName>
    </submittedName>
</protein>
<evidence type="ECO:0000259" key="4">
    <source>
        <dbReference type="Pfam" id="PF01915"/>
    </source>
</evidence>
<dbReference type="PANTHER" id="PTHR30620">
    <property type="entry name" value="PERIPLASMIC BETA-GLUCOSIDASE-RELATED"/>
    <property type="match status" value="1"/>
</dbReference>
<dbReference type="EMBL" id="CP115174">
    <property type="protein sequence ID" value="WBO23168.1"/>
    <property type="molecule type" value="Genomic_DNA"/>
</dbReference>
<dbReference type="InterPro" id="IPR041443">
    <property type="entry name" value="Exop_C"/>
</dbReference>
<dbReference type="SUPFAM" id="SSF52279">
    <property type="entry name" value="Beta-D-glucan exohydrolase, C-terminal domain"/>
    <property type="match status" value="1"/>
</dbReference>
<dbReference type="Pfam" id="PF00933">
    <property type="entry name" value="Glyco_hydro_3"/>
    <property type="match status" value="1"/>
</dbReference>
<dbReference type="InterPro" id="IPR036962">
    <property type="entry name" value="Glyco_hydro_3_N_sf"/>
</dbReference>
<feature type="domain" description="Glycoside hydrolase family 3 N-terminal" evidence="3">
    <location>
        <begin position="67"/>
        <end position="390"/>
    </location>
</feature>
<evidence type="ECO:0000313" key="7">
    <source>
        <dbReference type="Proteomes" id="UP001210865"/>
    </source>
</evidence>
<dbReference type="Gene3D" id="3.20.20.300">
    <property type="entry name" value="Glycoside hydrolase, family 3, N-terminal domain"/>
    <property type="match status" value="1"/>
</dbReference>
<dbReference type="InterPro" id="IPR001764">
    <property type="entry name" value="Glyco_hydro_3_N"/>
</dbReference>